<name>A0A848MP97_9GAMM</name>
<organism evidence="1 2">
    <name type="scientific">Rouxiella aceris</name>
    <dbReference type="NCBI Taxonomy" id="2703884"/>
    <lineage>
        <taxon>Bacteria</taxon>
        <taxon>Pseudomonadati</taxon>
        <taxon>Pseudomonadota</taxon>
        <taxon>Gammaproteobacteria</taxon>
        <taxon>Enterobacterales</taxon>
        <taxon>Yersiniaceae</taxon>
        <taxon>Rouxiella</taxon>
    </lineage>
</organism>
<sequence>MAEGDADLIGFGRPYISNPDLVERMKNTNTVVNPVSRLLPP</sequence>
<evidence type="ECO:0000313" key="1">
    <source>
        <dbReference type="EMBL" id="NMP27924.1"/>
    </source>
</evidence>
<dbReference type="Proteomes" id="UP000585363">
    <property type="component" value="Unassembled WGS sequence"/>
</dbReference>
<dbReference type="InterPro" id="IPR013785">
    <property type="entry name" value="Aldolase_TIM"/>
</dbReference>
<accession>A0A848MP97</accession>
<protein>
    <recommendedName>
        <fullName evidence="3">NADH:flavin oxidoreductase/NADH oxidase N-terminal domain-containing protein</fullName>
    </recommendedName>
</protein>
<reference evidence="1 2" key="1">
    <citation type="submission" date="2020-01" db="EMBL/GenBank/DDBJ databases">
        <authorList>
            <person name="Lee S.D."/>
        </authorList>
    </citation>
    <scope>NUCLEOTIDE SEQUENCE [LARGE SCALE GENOMIC DNA]</scope>
    <source>
        <strain evidence="1 2">SAP-1</strain>
    </source>
</reference>
<evidence type="ECO:0008006" key="3">
    <source>
        <dbReference type="Google" id="ProtNLM"/>
    </source>
</evidence>
<keyword evidence="2" id="KW-1185">Reference proteome</keyword>
<dbReference type="EMBL" id="JAADJU010000007">
    <property type="protein sequence ID" value="NMP27924.1"/>
    <property type="molecule type" value="Genomic_DNA"/>
</dbReference>
<gene>
    <name evidence="1" type="ORF">GW590_13775</name>
</gene>
<comment type="caution">
    <text evidence="1">The sequence shown here is derived from an EMBL/GenBank/DDBJ whole genome shotgun (WGS) entry which is preliminary data.</text>
</comment>
<dbReference type="AlphaFoldDB" id="A0A848MP97"/>
<reference evidence="1 2" key="2">
    <citation type="submission" date="2020-06" db="EMBL/GenBank/DDBJ databases">
        <title>Polyphasic characterization of a Rahnella strain isolated from tree sap.</title>
        <authorList>
            <person name="Kim I.S."/>
        </authorList>
    </citation>
    <scope>NUCLEOTIDE SEQUENCE [LARGE SCALE GENOMIC DNA]</scope>
    <source>
        <strain evidence="1 2">SAP-1</strain>
    </source>
</reference>
<dbReference type="SUPFAM" id="SSF51395">
    <property type="entry name" value="FMN-linked oxidoreductases"/>
    <property type="match status" value="1"/>
</dbReference>
<proteinExistence type="predicted"/>
<evidence type="ECO:0000313" key="2">
    <source>
        <dbReference type="Proteomes" id="UP000585363"/>
    </source>
</evidence>
<dbReference type="Gene3D" id="3.20.20.70">
    <property type="entry name" value="Aldolase class I"/>
    <property type="match status" value="1"/>
</dbReference>